<keyword evidence="6" id="KW-0645">Protease</keyword>
<evidence type="ECO:0000259" key="16">
    <source>
        <dbReference type="SMART" id="SM00936"/>
    </source>
</evidence>
<evidence type="ECO:0000256" key="7">
    <source>
        <dbReference type="ARBA" id="ARBA00022729"/>
    </source>
</evidence>
<comment type="caution">
    <text evidence="17">The sequence shown here is derived from an EMBL/GenBank/DDBJ whole genome shotgun (WGS) entry which is preliminary data.</text>
</comment>
<keyword evidence="9" id="KW-0133">Cell shape</keyword>
<dbReference type="InterPro" id="IPR018044">
    <property type="entry name" value="Peptidase_S11"/>
</dbReference>
<dbReference type="PRINTS" id="PR00725">
    <property type="entry name" value="DADACBPTASE1"/>
</dbReference>
<comment type="similarity">
    <text evidence="3 15">Belongs to the peptidase S11 family.</text>
</comment>
<reference evidence="17" key="1">
    <citation type="submission" date="2022-10" db="EMBL/GenBank/DDBJ databases">
        <title>Description of Fervidibacillus gen. nov. in the family Fervidibacillaceae fam. nov. with two species, Fervidibacillus albus sp. nov., and Fervidibacillus halotolerans sp. nov., isolated from tidal flat sediments.</title>
        <authorList>
            <person name="Kwon K.K."/>
            <person name="Yang S.-H."/>
        </authorList>
    </citation>
    <scope>NUCLEOTIDE SEQUENCE</scope>
    <source>
        <strain evidence="17">JCM 19140</strain>
    </source>
</reference>
<dbReference type="EC" id="3.4.16.4" evidence="4"/>
<dbReference type="EMBL" id="JAOUSF010000010">
    <property type="protein sequence ID" value="MCU9615351.1"/>
    <property type="molecule type" value="Genomic_DNA"/>
</dbReference>
<dbReference type="GO" id="GO:0009002">
    <property type="term" value="F:serine-type D-Ala-D-Ala carboxypeptidase activity"/>
    <property type="evidence" value="ECO:0007669"/>
    <property type="project" value="UniProtKB-EC"/>
</dbReference>
<dbReference type="Gene3D" id="2.60.410.10">
    <property type="entry name" value="D-Ala-D-Ala carboxypeptidase, C-terminal domain"/>
    <property type="match status" value="1"/>
</dbReference>
<keyword evidence="18" id="KW-1185">Reference proteome</keyword>
<evidence type="ECO:0000256" key="9">
    <source>
        <dbReference type="ARBA" id="ARBA00022960"/>
    </source>
</evidence>
<feature type="binding site" evidence="14">
    <location>
        <position position="239"/>
    </location>
    <ligand>
        <name>substrate</name>
    </ligand>
</feature>
<dbReference type="Pfam" id="PF00768">
    <property type="entry name" value="Peptidase_S11"/>
    <property type="match status" value="1"/>
</dbReference>
<name>A0AAE3IXU7_9BACI</name>
<evidence type="ECO:0000256" key="14">
    <source>
        <dbReference type="PIRSR" id="PIRSR618044-2"/>
    </source>
</evidence>
<dbReference type="GO" id="GO:0006508">
    <property type="term" value="P:proteolysis"/>
    <property type="evidence" value="ECO:0007669"/>
    <property type="project" value="UniProtKB-KW"/>
</dbReference>
<keyword evidence="7" id="KW-0732">Signal</keyword>
<evidence type="ECO:0000256" key="2">
    <source>
        <dbReference type="ARBA" id="ARBA00004752"/>
    </source>
</evidence>
<dbReference type="Proteomes" id="UP001209318">
    <property type="component" value="Unassembled WGS sequence"/>
</dbReference>
<evidence type="ECO:0000256" key="1">
    <source>
        <dbReference type="ARBA" id="ARBA00003217"/>
    </source>
</evidence>
<dbReference type="InterPro" id="IPR012338">
    <property type="entry name" value="Beta-lactam/transpept-like"/>
</dbReference>
<dbReference type="Gene3D" id="3.40.710.10">
    <property type="entry name" value="DD-peptidase/beta-lactamase superfamily"/>
    <property type="match status" value="1"/>
</dbReference>
<dbReference type="AlphaFoldDB" id="A0AAE3IXU7"/>
<feature type="active site" evidence="13">
    <location>
        <position position="118"/>
    </location>
</feature>
<evidence type="ECO:0000256" key="12">
    <source>
        <dbReference type="ARBA" id="ARBA00034000"/>
    </source>
</evidence>
<dbReference type="PANTHER" id="PTHR21581">
    <property type="entry name" value="D-ALANYL-D-ALANINE CARBOXYPEPTIDASE"/>
    <property type="match status" value="1"/>
</dbReference>
<feature type="active site" description="Acyl-ester intermediate" evidence="13">
    <location>
        <position position="53"/>
    </location>
</feature>
<dbReference type="InterPro" id="IPR037167">
    <property type="entry name" value="Peptidase_S11_C_sf"/>
</dbReference>
<dbReference type="SUPFAM" id="SSF56601">
    <property type="entry name" value="beta-lactamase/transpeptidase-like"/>
    <property type="match status" value="1"/>
</dbReference>
<dbReference type="GO" id="GO:0009252">
    <property type="term" value="P:peptidoglycan biosynthetic process"/>
    <property type="evidence" value="ECO:0007669"/>
    <property type="project" value="UniProtKB-KW"/>
</dbReference>
<dbReference type="InterPro" id="IPR001967">
    <property type="entry name" value="Peptidase_S11_N"/>
</dbReference>
<sequence length="431" mass="47030">MILTISTFLYKGSPAKAAGDNLNLNAAAAILIDGETGQVLYEDNADELLGVASMSKMLTEYLVLEAIKEGTISWDQEVTISEFIHNLSSPSLGLSTVGLTQGEKYTVKELYETMAIHSANASAVALAELIGGSEANFVKMMNEKAEELGLGDYYFVNSTGLNNADMLGHHPEGTDANDENKMSARAVAKLAFRLINDYPEVLDTASVSRLEFRDGRTYDNFNFMLPGLTFEYEGVDGLKTGSTDYAGYNFTATAERNGQRFISVVMKTGSQIQRFEETKKVLDYAFNSNFENQEIFPAGYTVKGSETLPVLKGKEDSVKIATKDPINLVIKNAEKENYKAKLVIDKDKLNKDGELVAPVKEGDVVGYLTYEYVGEDGKDLGFIDSKGPLKVDVVATETVEKANWFVLMMRGIGGFFSSLWGGITSAIGGLF</sequence>
<evidence type="ECO:0000256" key="15">
    <source>
        <dbReference type="RuleBase" id="RU004016"/>
    </source>
</evidence>
<evidence type="ECO:0000313" key="17">
    <source>
        <dbReference type="EMBL" id="MCU9615351.1"/>
    </source>
</evidence>
<keyword evidence="5 17" id="KW-0121">Carboxypeptidase</keyword>
<dbReference type="SUPFAM" id="SSF69189">
    <property type="entry name" value="Penicillin-binding protein associated domain"/>
    <property type="match status" value="1"/>
</dbReference>
<dbReference type="PANTHER" id="PTHR21581:SF11">
    <property type="entry name" value="D-ALANYL-D-ALANINE CARBOXYPEPTIDASE DACA"/>
    <property type="match status" value="1"/>
</dbReference>
<evidence type="ECO:0000256" key="10">
    <source>
        <dbReference type="ARBA" id="ARBA00022984"/>
    </source>
</evidence>
<dbReference type="GO" id="GO:0008360">
    <property type="term" value="P:regulation of cell shape"/>
    <property type="evidence" value="ECO:0007669"/>
    <property type="project" value="UniProtKB-KW"/>
</dbReference>
<protein>
    <recommendedName>
        <fullName evidence="4">serine-type D-Ala-D-Ala carboxypeptidase</fullName>
        <ecNumber evidence="4">3.4.16.4</ecNumber>
    </recommendedName>
</protein>
<evidence type="ECO:0000256" key="13">
    <source>
        <dbReference type="PIRSR" id="PIRSR618044-1"/>
    </source>
</evidence>
<accession>A0AAE3IXU7</accession>
<feature type="active site" description="Proton acceptor" evidence="13">
    <location>
        <position position="56"/>
    </location>
</feature>
<proteinExistence type="inferred from homology"/>
<comment type="function">
    <text evidence="1">Removes C-terminal D-alanyl residues from sugar-peptide cell wall precursors.</text>
</comment>
<evidence type="ECO:0000256" key="3">
    <source>
        <dbReference type="ARBA" id="ARBA00007164"/>
    </source>
</evidence>
<evidence type="ECO:0000256" key="11">
    <source>
        <dbReference type="ARBA" id="ARBA00023316"/>
    </source>
</evidence>
<dbReference type="InterPro" id="IPR015956">
    <property type="entry name" value="Peniciliin-bd_prot_C_sf"/>
</dbReference>
<evidence type="ECO:0000256" key="4">
    <source>
        <dbReference type="ARBA" id="ARBA00012448"/>
    </source>
</evidence>
<dbReference type="Pfam" id="PF07943">
    <property type="entry name" value="PBP5_C"/>
    <property type="match status" value="1"/>
</dbReference>
<evidence type="ECO:0000256" key="8">
    <source>
        <dbReference type="ARBA" id="ARBA00022801"/>
    </source>
</evidence>
<gene>
    <name evidence="17" type="ORF">OEV98_17650</name>
</gene>
<evidence type="ECO:0000256" key="6">
    <source>
        <dbReference type="ARBA" id="ARBA00022670"/>
    </source>
</evidence>
<dbReference type="GO" id="GO:0071555">
    <property type="term" value="P:cell wall organization"/>
    <property type="evidence" value="ECO:0007669"/>
    <property type="project" value="UniProtKB-KW"/>
</dbReference>
<dbReference type="SMART" id="SM00936">
    <property type="entry name" value="PBP5_C"/>
    <property type="match status" value="1"/>
</dbReference>
<keyword evidence="11" id="KW-0961">Cell wall biogenesis/degradation</keyword>
<feature type="domain" description="Peptidase S11 D-Ala-D-Ala carboxypeptidase A C-terminal" evidence="16">
    <location>
        <begin position="290"/>
        <end position="401"/>
    </location>
</feature>
<evidence type="ECO:0000313" key="18">
    <source>
        <dbReference type="Proteomes" id="UP001209318"/>
    </source>
</evidence>
<organism evidence="17 18">
    <name type="scientific">Perspicuibacillus lycopersici</name>
    <dbReference type="NCBI Taxonomy" id="1325689"/>
    <lineage>
        <taxon>Bacteria</taxon>
        <taxon>Bacillati</taxon>
        <taxon>Bacillota</taxon>
        <taxon>Bacilli</taxon>
        <taxon>Bacillales</taxon>
        <taxon>Bacillaceae</taxon>
        <taxon>Perspicuibacillus</taxon>
    </lineage>
</organism>
<dbReference type="InterPro" id="IPR012907">
    <property type="entry name" value="Peptidase_S11_C"/>
</dbReference>
<comment type="catalytic activity">
    <reaction evidence="12">
        <text>Preferential cleavage: (Ac)2-L-Lys-D-Ala-|-D-Ala. Also transpeptidation of peptidyl-alanyl moieties that are N-acyl substituents of D-alanine.</text>
        <dbReference type="EC" id="3.4.16.4"/>
    </reaction>
</comment>
<evidence type="ECO:0000256" key="5">
    <source>
        <dbReference type="ARBA" id="ARBA00022645"/>
    </source>
</evidence>
<keyword evidence="8" id="KW-0378">Hydrolase</keyword>
<dbReference type="RefSeq" id="WP_263074682.1">
    <property type="nucleotide sequence ID" value="NZ_JAOUSF010000010.1"/>
</dbReference>
<keyword evidence="10" id="KW-0573">Peptidoglycan synthesis</keyword>
<comment type="pathway">
    <text evidence="2">Cell wall biogenesis; peptidoglycan biosynthesis.</text>
</comment>